<name>A0ABX0TNQ7_9MICC</name>
<feature type="transmembrane region" description="Helical" evidence="1">
    <location>
        <begin position="38"/>
        <end position="58"/>
    </location>
</feature>
<dbReference type="EMBL" id="JAAOZD010000006">
    <property type="protein sequence ID" value="NIJ02751.1"/>
    <property type="molecule type" value="Genomic_DNA"/>
</dbReference>
<gene>
    <name evidence="2" type="ORF">FHR86_003095</name>
</gene>
<evidence type="ECO:0000313" key="3">
    <source>
        <dbReference type="Proteomes" id="UP000802392"/>
    </source>
</evidence>
<keyword evidence="1" id="KW-0812">Transmembrane</keyword>
<evidence type="ECO:0000313" key="2">
    <source>
        <dbReference type="EMBL" id="NIJ02751.1"/>
    </source>
</evidence>
<keyword evidence="3" id="KW-1185">Reference proteome</keyword>
<feature type="transmembrane region" description="Helical" evidence="1">
    <location>
        <begin position="65"/>
        <end position="82"/>
    </location>
</feature>
<comment type="caution">
    <text evidence="2">The sequence shown here is derived from an EMBL/GenBank/DDBJ whole genome shotgun (WGS) entry which is preliminary data.</text>
</comment>
<sequence length="184" mass="19733">MPVMMLLWGLALVLATAATTYSLHGKLTRGPGDEPDAIFWDLFGGSVVILPAVLVPAVHWGPAGLIMVMGAVATSAATLATIRKVERQHAAEPRRRAGFSEDVARHQSLVRQWQQYELDPAQTIDFPAMTDVRAAETAALTRAMRHAEHCRVTAGTDYGDAVEHLSNALAAAERAAGVPRQVTS</sequence>
<proteinExistence type="predicted"/>
<accession>A0ABX0TNQ7</accession>
<evidence type="ECO:0000256" key="1">
    <source>
        <dbReference type="SAM" id="Phobius"/>
    </source>
</evidence>
<dbReference type="Proteomes" id="UP000802392">
    <property type="component" value="Unassembled WGS sequence"/>
</dbReference>
<reference evidence="2 3" key="1">
    <citation type="submission" date="2020-03" db="EMBL/GenBank/DDBJ databases">
        <title>Genomic Encyclopedia of Type Strains, Phase III (KMG-III): the genomes of soil and plant-associated and newly described type strains.</title>
        <authorList>
            <person name="Whitman W."/>
        </authorList>
    </citation>
    <scope>NUCLEOTIDE SEQUENCE [LARGE SCALE GENOMIC DNA]</scope>
    <source>
        <strain evidence="2 3">CECT 4207</strain>
    </source>
</reference>
<keyword evidence="1" id="KW-1133">Transmembrane helix</keyword>
<keyword evidence="1" id="KW-0472">Membrane</keyword>
<dbReference type="RefSeq" id="WP_167268238.1">
    <property type="nucleotide sequence ID" value="NZ_JAFBCD010000001.1"/>
</dbReference>
<protein>
    <submittedName>
        <fullName evidence="2">Uncharacterized protein</fullName>
    </submittedName>
</protein>
<organism evidence="2 3">
    <name type="scientific">Paenarthrobacter ilicis</name>
    <dbReference type="NCBI Taxonomy" id="43665"/>
    <lineage>
        <taxon>Bacteria</taxon>
        <taxon>Bacillati</taxon>
        <taxon>Actinomycetota</taxon>
        <taxon>Actinomycetes</taxon>
        <taxon>Micrococcales</taxon>
        <taxon>Micrococcaceae</taxon>
        <taxon>Paenarthrobacter</taxon>
    </lineage>
</organism>